<evidence type="ECO:0000313" key="2">
    <source>
        <dbReference type="Proteomes" id="UP000002861"/>
    </source>
</evidence>
<dbReference type="HOGENOM" id="CLU_3004832_0_0_10"/>
<dbReference type="Proteomes" id="UP000002861">
    <property type="component" value="Chromosome"/>
</dbReference>
<gene>
    <name evidence="1" type="ordered locus">BVU_3456</name>
</gene>
<protein>
    <submittedName>
        <fullName evidence="1">Uncharacterized protein</fullName>
    </submittedName>
</protein>
<accession>A6L5W6</accession>
<evidence type="ECO:0000313" key="1">
    <source>
        <dbReference type="EMBL" id="ABR41080.1"/>
    </source>
</evidence>
<dbReference type="AlphaFoldDB" id="A6L5W6"/>
<dbReference type="PaxDb" id="435590-BVU_3456"/>
<name>A6L5W6_PHOV8</name>
<organism evidence="1 2">
    <name type="scientific">Phocaeicola vulgatus (strain ATCC 8482 / DSM 1447 / JCM 5826 / CCUG 4940 / NBRC 14291 / NCTC 11154)</name>
    <name type="common">Bacteroides vulgatus</name>
    <dbReference type="NCBI Taxonomy" id="435590"/>
    <lineage>
        <taxon>Bacteria</taxon>
        <taxon>Pseudomonadati</taxon>
        <taxon>Bacteroidota</taxon>
        <taxon>Bacteroidia</taxon>
        <taxon>Bacteroidales</taxon>
        <taxon>Bacteroidaceae</taxon>
        <taxon>Phocaeicola</taxon>
    </lineage>
</organism>
<reference evidence="1 2" key="1">
    <citation type="journal article" date="2007" name="PLoS Biol.">
        <title>Evolution of symbiotic bacteria in the distal human intestine.</title>
        <authorList>
            <person name="Xu J."/>
            <person name="Mahowald M.A."/>
            <person name="Ley R.E."/>
            <person name="Lozupone C.A."/>
            <person name="Hamady M."/>
            <person name="Martens E.C."/>
            <person name="Henrissat B."/>
            <person name="Coutinho P.M."/>
            <person name="Minx P."/>
            <person name="Latreille P."/>
            <person name="Cordum H."/>
            <person name="Van Brunt A."/>
            <person name="Kim K."/>
            <person name="Fulton R.S."/>
            <person name="Fulton L.A."/>
            <person name="Clifton S.W."/>
            <person name="Wilson R.K."/>
            <person name="Knight R.D."/>
            <person name="Gordon J.I."/>
        </authorList>
    </citation>
    <scope>NUCLEOTIDE SEQUENCE [LARGE SCALE GENOMIC DNA]</scope>
    <source>
        <strain evidence="2">ATCC 8482 / DSM 1447 / JCM 5826 / CCUG 4940 / NBRC 14291 / NCTC 11154</strain>
    </source>
</reference>
<proteinExistence type="predicted"/>
<sequence length="56" mass="6307">MVRYKIQQTRLPGTRYMPTLPASYACPVLGMNLACSPHLPDGCKNVTQQHSRICLF</sequence>
<dbReference type="EMBL" id="CP000139">
    <property type="protein sequence ID" value="ABR41080.1"/>
    <property type="molecule type" value="Genomic_DNA"/>
</dbReference>
<dbReference type="KEGG" id="bvu:BVU_3456"/>
<dbReference type="PROSITE" id="PS51257">
    <property type="entry name" value="PROKAR_LIPOPROTEIN"/>
    <property type="match status" value="1"/>
</dbReference>